<comment type="caution">
    <text evidence="2">The sequence shown here is derived from an EMBL/GenBank/DDBJ whole genome shotgun (WGS) entry which is preliminary data.</text>
</comment>
<protein>
    <recommendedName>
        <fullName evidence="4">DUF4426 domain-containing protein</fullName>
    </recommendedName>
</protein>
<dbReference type="EMBL" id="PIPO01000001">
    <property type="protein sequence ID" value="RUO34855.1"/>
    <property type="molecule type" value="Genomic_DNA"/>
</dbReference>
<gene>
    <name evidence="2" type="ORF">CWE14_02330</name>
</gene>
<organism evidence="2 3">
    <name type="scientific">Aliidiomarina soli</name>
    <dbReference type="NCBI Taxonomy" id="1928574"/>
    <lineage>
        <taxon>Bacteria</taxon>
        <taxon>Pseudomonadati</taxon>
        <taxon>Pseudomonadota</taxon>
        <taxon>Gammaproteobacteria</taxon>
        <taxon>Alteromonadales</taxon>
        <taxon>Idiomarinaceae</taxon>
        <taxon>Aliidiomarina</taxon>
    </lineage>
</organism>
<dbReference type="RefSeq" id="WP_126797893.1">
    <property type="nucleotide sequence ID" value="NZ_PIPO01000001.1"/>
</dbReference>
<evidence type="ECO:0008006" key="4">
    <source>
        <dbReference type="Google" id="ProtNLM"/>
    </source>
</evidence>
<keyword evidence="3" id="KW-1185">Reference proteome</keyword>
<sequence length="174" mass="19586">MKIKNLLLTLVFLLSACSSAEVTDYIHQPTQELRDSIIHSGQQEVSGIHGREFIIVPDFSTFSRSYSINQARLIIVSERTTSISIKEARLIHTDSGESELIELNQQYEVATLVPGAGVYLGFVPLLDIDFADYEHFNQAKELDLVISYRIAGGELKTQTMRLKLVTRNDIAWVT</sequence>
<dbReference type="PROSITE" id="PS51257">
    <property type="entry name" value="PROKAR_LIPOPROTEIN"/>
    <property type="match status" value="1"/>
</dbReference>
<evidence type="ECO:0000313" key="2">
    <source>
        <dbReference type="EMBL" id="RUO34855.1"/>
    </source>
</evidence>
<accession>A0A432WM49</accession>
<dbReference type="Proteomes" id="UP000287823">
    <property type="component" value="Unassembled WGS sequence"/>
</dbReference>
<evidence type="ECO:0000313" key="3">
    <source>
        <dbReference type="Proteomes" id="UP000287823"/>
    </source>
</evidence>
<feature type="signal peptide" evidence="1">
    <location>
        <begin position="1"/>
        <end position="20"/>
    </location>
</feature>
<feature type="chain" id="PRO_5019534855" description="DUF4426 domain-containing protein" evidence="1">
    <location>
        <begin position="21"/>
        <end position="174"/>
    </location>
</feature>
<proteinExistence type="predicted"/>
<dbReference type="AlphaFoldDB" id="A0A432WM49"/>
<keyword evidence="1" id="KW-0732">Signal</keyword>
<evidence type="ECO:0000256" key="1">
    <source>
        <dbReference type="SAM" id="SignalP"/>
    </source>
</evidence>
<name>A0A432WM49_9GAMM</name>
<reference evidence="2 3" key="1">
    <citation type="journal article" date="2011" name="Front. Microbiol.">
        <title>Genomic signatures of strain selection and enhancement in Bacillus atrophaeus var. globigii, a historical biowarfare simulant.</title>
        <authorList>
            <person name="Gibbons H.S."/>
            <person name="Broomall S.M."/>
            <person name="McNew L.A."/>
            <person name="Daligault H."/>
            <person name="Chapman C."/>
            <person name="Bruce D."/>
            <person name="Karavis M."/>
            <person name="Krepps M."/>
            <person name="McGregor P.A."/>
            <person name="Hong C."/>
            <person name="Park K.H."/>
            <person name="Akmal A."/>
            <person name="Feldman A."/>
            <person name="Lin J.S."/>
            <person name="Chang W.E."/>
            <person name="Higgs B.W."/>
            <person name="Demirev P."/>
            <person name="Lindquist J."/>
            <person name="Liem A."/>
            <person name="Fochler E."/>
            <person name="Read T.D."/>
            <person name="Tapia R."/>
            <person name="Johnson S."/>
            <person name="Bishop-Lilly K.A."/>
            <person name="Detter C."/>
            <person name="Han C."/>
            <person name="Sozhamannan S."/>
            <person name="Rosenzweig C.N."/>
            <person name="Skowronski E.W."/>
        </authorList>
    </citation>
    <scope>NUCLEOTIDE SEQUENCE [LARGE SCALE GENOMIC DNA]</scope>
    <source>
        <strain evidence="2 3">Y4G10-17</strain>
    </source>
</reference>